<sequence length="129" mass="15447">MTGHRPKEWNKWLALAEFWYNSNYNTTLKITSFKVLYGYDLPQLTFELLAQPKVEAFDQVLRERQIMAKMLKENLEKTQNRMKVNADKRRTEREFKVGDWVFLKLQPYKQTSIAVKKSLNLASKYYGPY</sequence>
<reference evidence="2 3" key="1">
    <citation type="journal article" date="2014" name="Nat. Genet.">
        <title>Genome sequence of the hot pepper provides insights into the evolution of pungency in Capsicum species.</title>
        <authorList>
            <person name="Kim S."/>
            <person name="Park M."/>
            <person name="Yeom S.I."/>
            <person name="Kim Y.M."/>
            <person name="Lee J.M."/>
            <person name="Lee H.A."/>
            <person name="Seo E."/>
            <person name="Choi J."/>
            <person name="Cheong K."/>
            <person name="Kim K.T."/>
            <person name="Jung K."/>
            <person name="Lee G.W."/>
            <person name="Oh S.K."/>
            <person name="Bae C."/>
            <person name="Kim S.B."/>
            <person name="Lee H.Y."/>
            <person name="Kim S.Y."/>
            <person name="Kim M.S."/>
            <person name="Kang B.C."/>
            <person name="Jo Y.D."/>
            <person name="Yang H.B."/>
            <person name="Jeong H.J."/>
            <person name="Kang W.H."/>
            <person name="Kwon J.K."/>
            <person name="Shin C."/>
            <person name="Lim J.Y."/>
            <person name="Park J.H."/>
            <person name="Huh J.H."/>
            <person name="Kim J.S."/>
            <person name="Kim B.D."/>
            <person name="Cohen O."/>
            <person name="Paran I."/>
            <person name="Suh M.C."/>
            <person name="Lee S.B."/>
            <person name="Kim Y.K."/>
            <person name="Shin Y."/>
            <person name="Noh S.J."/>
            <person name="Park J."/>
            <person name="Seo Y.S."/>
            <person name="Kwon S.Y."/>
            <person name="Kim H.A."/>
            <person name="Park J.M."/>
            <person name="Kim H.J."/>
            <person name="Choi S.B."/>
            <person name="Bosland P.W."/>
            <person name="Reeves G."/>
            <person name="Jo S.H."/>
            <person name="Lee B.W."/>
            <person name="Cho H.T."/>
            <person name="Choi H.S."/>
            <person name="Lee M.S."/>
            <person name="Yu Y."/>
            <person name="Do Choi Y."/>
            <person name="Park B.S."/>
            <person name="van Deynze A."/>
            <person name="Ashrafi H."/>
            <person name="Hill T."/>
            <person name="Kim W.T."/>
            <person name="Pai H.S."/>
            <person name="Ahn H.K."/>
            <person name="Yeam I."/>
            <person name="Giovannoni J.J."/>
            <person name="Rose J.K."/>
            <person name="Sorensen I."/>
            <person name="Lee S.J."/>
            <person name="Kim R.W."/>
            <person name="Choi I.Y."/>
            <person name="Choi B.S."/>
            <person name="Lim J.S."/>
            <person name="Lee Y.H."/>
            <person name="Choi D."/>
        </authorList>
    </citation>
    <scope>NUCLEOTIDE SEQUENCE [LARGE SCALE GENOMIC DNA]</scope>
    <source>
        <strain evidence="3">cv. CM334</strain>
    </source>
</reference>
<dbReference type="GO" id="GO:0003676">
    <property type="term" value="F:nucleic acid binding"/>
    <property type="evidence" value="ECO:0007669"/>
    <property type="project" value="InterPro"/>
</dbReference>
<accession>A0A2G3A1C0</accession>
<keyword evidence="1" id="KW-0175">Coiled coil</keyword>
<dbReference type="Gramene" id="PHT88037">
    <property type="protein sequence ID" value="PHT88037"/>
    <property type="gene ID" value="T459_10143"/>
</dbReference>
<gene>
    <name evidence="2" type="ORF">T459_10143</name>
</gene>
<name>A0A2G3A1C0_CAPAN</name>
<keyword evidence="3" id="KW-1185">Reference proteome</keyword>
<reference evidence="2 3" key="2">
    <citation type="journal article" date="2017" name="Genome Biol.">
        <title>New reference genome sequences of hot pepper reveal the massive evolution of plant disease-resistance genes by retroduplication.</title>
        <authorList>
            <person name="Kim S."/>
            <person name="Park J."/>
            <person name="Yeom S.I."/>
            <person name="Kim Y.M."/>
            <person name="Seo E."/>
            <person name="Kim K.T."/>
            <person name="Kim M.S."/>
            <person name="Lee J.M."/>
            <person name="Cheong K."/>
            <person name="Shin H.S."/>
            <person name="Kim S.B."/>
            <person name="Han K."/>
            <person name="Lee J."/>
            <person name="Park M."/>
            <person name="Lee H.A."/>
            <person name="Lee H.Y."/>
            <person name="Lee Y."/>
            <person name="Oh S."/>
            <person name="Lee J.H."/>
            <person name="Choi E."/>
            <person name="Choi E."/>
            <person name="Lee S.E."/>
            <person name="Jeon J."/>
            <person name="Kim H."/>
            <person name="Choi G."/>
            <person name="Song H."/>
            <person name="Lee J."/>
            <person name="Lee S.C."/>
            <person name="Kwon J.K."/>
            <person name="Lee H.Y."/>
            <person name="Koo N."/>
            <person name="Hong Y."/>
            <person name="Kim R.W."/>
            <person name="Kang W.H."/>
            <person name="Huh J.H."/>
            <person name="Kang B.C."/>
            <person name="Yang T.J."/>
            <person name="Lee Y.H."/>
            <person name="Bennetzen J.L."/>
            <person name="Choi D."/>
        </authorList>
    </citation>
    <scope>NUCLEOTIDE SEQUENCE [LARGE SCALE GENOMIC DNA]</scope>
    <source>
        <strain evidence="3">cv. CM334</strain>
    </source>
</reference>
<dbReference type="OMA" id="TTWIEPE"/>
<dbReference type="Proteomes" id="UP000222542">
    <property type="component" value="Unassembled WGS sequence"/>
</dbReference>
<evidence type="ECO:0000313" key="3">
    <source>
        <dbReference type="Proteomes" id="UP000222542"/>
    </source>
</evidence>
<organism evidence="2 3">
    <name type="scientific">Capsicum annuum</name>
    <name type="common">Capsicum pepper</name>
    <dbReference type="NCBI Taxonomy" id="4072"/>
    <lineage>
        <taxon>Eukaryota</taxon>
        <taxon>Viridiplantae</taxon>
        <taxon>Streptophyta</taxon>
        <taxon>Embryophyta</taxon>
        <taxon>Tracheophyta</taxon>
        <taxon>Spermatophyta</taxon>
        <taxon>Magnoliopsida</taxon>
        <taxon>eudicotyledons</taxon>
        <taxon>Gunneridae</taxon>
        <taxon>Pentapetalae</taxon>
        <taxon>asterids</taxon>
        <taxon>lamiids</taxon>
        <taxon>Solanales</taxon>
        <taxon>Solanaceae</taxon>
        <taxon>Solanoideae</taxon>
        <taxon>Capsiceae</taxon>
        <taxon>Capsicum</taxon>
    </lineage>
</organism>
<evidence type="ECO:0000256" key="1">
    <source>
        <dbReference type="SAM" id="Coils"/>
    </source>
</evidence>
<proteinExistence type="predicted"/>
<evidence type="ECO:0008006" key="4">
    <source>
        <dbReference type="Google" id="ProtNLM"/>
    </source>
</evidence>
<dbReference type="Gene3D" id="3.30.420.10">
    <property type="entry name" value="Ribonuclease H-like superfamily/Ribonuclease H"/>
    <property type="match status" value="1"/>
</dbReference>
<dbReference type="EMBL" id="AYRZ02000003">
    <property type="protein sequence ID" value="PHT88037.1"/>
    <property type="molecule type" value="Genomic_DNA"/>
</dbReference>
<comment type="caution">
    <text evidence="2">The sequence shown here is derived from an EMBL/GenBank/DDBJ whole genome shotgun (WGS) entry which is preliminary data.</text>
</comment>
<feature type="coiled-coil region" evidence="1">
    <location>
        <begin position="61"/>
        <end position="88"/>
    </location>
</feature>
<evidence type="ECO:0000313" key="2">
    <source>
        <dbReference type="EMBL" id="PHT88037.1"/>
    </source>
</evidence>
<protein>
    <recommendedName>
        <fullName evidence="4">Integrase catalytic domain-containing protein</fullName>
    </recommendedName>
</protein>
<dbReference type="InterPro" id="IPR036397">
    <property type="entry name" value="RNaseH_sf"/>
</dbReference>
<dbReference type="AlphaFoldDB" id="A0A2G3A1C0"/>